<evidence type="ECO:0000313" key="2">
    <source>
        <dbReference type="Proteomes" id="UP001374952"/>
    </source>
</evidence>
<comment type="caution">
    <text evidence="1">The sequence shown here is derived from an EMBL/GenBank/DDBJ whole genome shotgun (WGS) entry which is preliminary data.</text>
</comment>
<reference evidence="1" key="1">
    <citation type="submission" date="2024-02" db="EMBL/GenBank/DDBJ databases">
        <title>Bacteria isolated from the canopy kelp, Nereocystis luetkeana.</title>
        <authorList>
            <person name="Pfister C.A."/>
            <person name="Younker I.T."/>
            <person name="Light S.H."/>
        </authorList>
    </citation>
    <scope>NUCLEOTIDE SEQUENCE</scope>
    <source>
        <strain evidence="1">TN.2.01</strain>
    </source>
</reference>
<dbReference type="Proteomes" id="UP001374952">
    <property type="component" value="Unassembled WGS sequence"/>
</dbReference>
<evidence type="ECO:0000313" key="1">
    <source>
        <dbReference type="EMBL" id="MEL0605778.1"/>
    </source>
</evidence>
<protein>
    <submittedName>
        <fullName evidence="1">DEAD/DEAH box helicase</fullName>
    </submittedName>
</protein>
<keyword evidence="1" id="KW-0378">Hydrolase</keyword>
<accession>A0ACC6R9N7</accession>
<dbReference type="EMBL" id="JBAKAX010000022">
    <property type="protein sequence ID" value="MEL0605778.1"/>
    <property type="molecule type" value="Genomic_DNA"/>
</dbReference>
<name>A0ACC6R9N7_9GAMM</name>
<organism evidence="1 2">
    <name type="scientific">Pseudoalteromonas undina</name>
    <dbReference type="NCBI Taxonomy" id="43660"/>
    <lineage>
        <taxon>Bacteria</taxon>
        <taxon>Pseudomonadati</taxon>
        <taxon>Pseudomonadota</taxon>
        <taxon>Gammaproteobacteria</taxon>
        <taxon>Alteromonadales</taxon>
        <taxon>Pseudoalteromonadaceae</taxon>
        <taxon>Pseudoalteromonas</taxon>
    </lineage>
</organism>
<proteinExistence type="predicted"/>
<gene>
    <name evidence="1" type="ORF">V6250_16520</name>
</gene>
<keyword evidence="1" id="KW-0547">Nucleotide-binding</keyword>
<keyword evidence="1" id="KW-0067">ATP-binding</keyword>
<sequence>MIQSLIPQIVTSEAFINQFNSLLEKNIGSQFHEQIKRKDIGSFDIKYLLKCADVLSFSNNYSVLDKVLRICQATITDPDLSAFYRDKAIFILQKLGNYPLISLANSKGLLEAEDTNEIGLDEVLIQSKIELQHTNFLPNGNSFKGNAFQNSFWNKASSNQVLSVSAPTAAGKSFIFCQKLLEIMLSGNEVNILYLVPTRALVSQVSEDIKNSVRGALDNYEVVTLPNHEFLDTTLKKVFVFTQERLHFLLGSHKVEFDYIFVDEAHKLSDSYRGVLLQHAIFRAASPKTVIVYASPFSKNPQKLLDLHSNKEKKDSVYDAVATVNQNLFWVNQIPKKPKNWNIQYVSEKVVDIGELELSNTPNSELKRLAFIAHNLGKHNHGNLVYVNIPSDAEKVCNLIVDLKIREGCKELEIPEIQDLIELCEKTIHKKFLLGKFLKYGVAFHYGNIPQLIRGKVEELFKLGHLQFLVCTSTLVEGVNLSCKNIFVRGPRKGRNKNMAMTSEDFWNLAGRAGRWGQEFQGNVFCIDVSRQDLWPNGKPREREPYEIKPSVEKELRNSSQFIDYVNRGTPRNESAENINFEYLLSYLVEGVTKKDQRILDSVSGNQDYARLIESVEMVVDECNLPHEIYQNNPGISPIAIDEMHKYFLIKKENGALESLIPPHPASEEPVIELTKVLARINKYLSPNAFGFKPQATFVLSMLITKWMNGYSVARLISDREKYLTDKGKDVKINALIRSVLEDIENVARFRAPKYLSCYNDILKHVLAEEGKLDLVNHLGDVQLSLEFGVNIKTQLSMISIGLSRTSAIELSSYASDSEMSVQAVIKWIKEQNLEDFDLPKLVHEEIKLLLKELHWIRSL</sequence>
<keyword evidence="2" id="KW-1185">Reference proteome</keyword>
<keyword evidence="1" id="KW-0347">Helicase</keyword>